<dbReference type="InParanoid" id="A0A0E1S385"/>
<evidence type="ECO:0000259" key="3">
    <source>
        <dbReference type="PROSITE" id="PS50213"/>
    </source>
</evidence>
<name>A0A0E1S385_COCIM</name>
<keyword evidence="1 2" id="KW-0732">Signal</keyword>
<dbReference type="GeneID" id="4565164"/>
<protein>
    <submittedName>
        <fullName evidence="4">FAS1 domain-containing protein</fullName>
    </submittedName>
</protein>
<accession>A0A0E1S385</accession>
<reference evidence="5" key="2">
    <citation type="journal article" date="2010" name="Genome Res.">
        <title>Population genomic sequencing of Coccidioides fungi reveals recent hybridization and transposon control.</title>
        <authorList>
            <person name="Neafsey D.E."/>
            <person name="Barker B.M."/>
            <person name="Sharpton T.J."/>
            <person name="Stajich J.E."/>
            <person name="Park D.J."/>
            <person name="Whiston E."/>
            <person name="Hung C.-Y."/>
            <person name="McMahan C."/>
            <person name="White J."/>
            <person name="Sykes S."/>
            <person name="Heiman D."/>
            <person name="Young S."/>
            <person name="Zeng Q."/>
            <person name="Abouelleil A."/>
            <person name="Aftuck L."/>
            <person name="Bessette D."/>
            <person name="Brown A."/>
            <person name="FitzGerald M."/>
            <person name="Lui A."/>
            <person name="Macdonald J.P."/>
            <person name="Priest M."/>
            <person name="Orbach M.J."/>
            <person name="Galgiani J.N."/>
            <person name="Kirkland T.N."/>
            <person name="Cole G.T."/>
            <person name="Birren B.W."/>
            <person name="Henn M.R."/>
            <person name="Taylor J.W."/>
            <person name="Rounsley S.D."/>
        </authorList>
    </citation>
    <scope>GENOME REANNOTATION</scope>
    <source>
        <strain evidence="5">RS</strain>
    </source>
</reference>
<evidence type="ECO:0000256" key="1">
    <source>
        <dbReference type="ARBA" id="ARBA00022729"/>
    </source>
</evidence>
<dbReference type="Gene3D" id="2.30.180.10">
    <property type="entry name" value="FAS1 domain"/>
    <property type="match status" value="1"/>
</dbReference>
<dbReference type="PROSITE" id="PS50213">
    <property type="entry name" value="FAS1"/>
    <property type="match status" value="1"/>
</dbReference>
<dbReference type="PANTHER" id="PTHR28156:SF1">
    <property type="entry name" value="FAS1 DOMAIN-CONTAINING PROTEIN YDR262W"/>
    <property type="match status" value="1"/>
</dbReference>
<dbReference type="Proteomes" id="UP000001261">
    <property type="component" value="Unassembled WGS sequence"/>
</dbReference>
<dbReference type="PANTHER" id="PTHR28156">
    <property type="entry name" value="FAS1 DOMAIN-CONTAINING PROTEIN YDR262W"/>
    <property type="match status" value="1"/>
</dbReference>
<evidence type="ECO:0000256" key="2">
    <source>
        <dbReference type="SAM" id="SignalP"/>
    </source>
</evidence>
<evidence type="ECO:0000313" key="5">
    <source>
        <dbReference type="Proteomes" id="UP000001261"/>
    </source>
</evidence>
<feature type="domain" description="FAS1" evidence="3">
    <location>
        <begin position="81"/>
        <end position="230"/>
    </location>
</feature>
<feature type="signal peptide" evidence="2">
    <location>
        <begin position="1"/>
        <end position="19"/>
    </location>
</feature>
<reference evidence="5" key="1">
    <citation type="journal article" date="2009" name="Genome Res.">
        <title>Comparative genomic analyses of the human fungal pathogens Coccidioides and their relatives.</title>
        <authorList>
            <person name="Sharpton T.J."/>
            <person name="Stajich J.E."/>
            <person name="Rounsley S.D."/>
            <person name="Gardner M.J."/>
            <person name="Wortman J.R."/>
            <person name="Jordar V.S."/>
            <person name="Maiti R."/>
            <person name="Kodira C.D."/>
            <person name="Neafsey D.E."/>
            <person name="Zeng Q."/>
            <person name="Hung C.-Y."/>
            <person name="McMahan C."/>
            <person name="Muszewska A."/>
            <person name="Grynberg M."/>
            <person name="Mandel M.A."/>
            <person name="Kellner E.M."/>
            <person name="Barker B.M."/>
            <person name="Galgiani J.N."/>
            <person name="Orbach M.J."/>
            <person name="Kirkland T.N."/>
            <person name="Cole G.T."/>
            <person name="Henn M.R."/>
            <person name="Birren B.W."/>
            <person name="Taylor J.W."/>
        </authorList>
    </citation>
    <scope>NUCLEOTIDE SEQUENCE [LARGE SCALE GENOMIC DNA]</scope>
    <source>
        <strain evidence="5">RS</strain>
    </source>
</reference>
<dbReference type="InterPro" id="IPR036378">
    <property type="entry name" value="FAS1_dom_sf"/>
</dbReference>
<gene>
    <name evidence="4" type="ORF">CIMG_04313</name>
</gene>
<dbReference type="KEGG" id="cim:CIMG_04313"/>
<feature type="chain" id="PRO_5002385630" evidence="2">
    <location>
        <begin position="20"/>
        <end position="249"/>
    </location>
</feature>
<evidence type="ECO:0000313" key="4">
    <source>
        <dbReference type="EMBL" id="EAS33289.1"/>
    </source>
</evidence>
<dbReference type="InterPro" id="IPR000782">
    <property type="entry name" value="FAS1_domain"/>
</dbReference>
<dbReference type="VEuPathDB" id="FungiDB:CIMG_04313"/>
<dbReference type="SUPFAM" id="SSF82153">
    <property type="entry name" value="FAS1 domain"/>
    <property type="match status" value="1"/>
</dbReference>
<dbReference type="STRING" id="246410.A0A0E1S385"/>
<dbReference type="OrthoDB" id="5551751at2759"/>
<keyword evidence="5" id="KW-1185">Reference proteome</keyword>
<organism evidence="4 5">
    <name type="scientific">Coccidioides immitis (strain RS)</name>
    <name type="common">Valley fever fungus</name>
    <dbReference type="NCBI Taxonomy" id="246410"/>
    <lineage>
        <taxon>Eukaryota</taxon>
        <taxon>Fungi</taxon>
        <taxon>Dikarya</taxon>
        <taxon>Ascomycota</taxon>
        <taxon>Pezizomycotina</taxon>
        <taxon>Eurotiomycetes</taxon>
        <taxon>Eurotiomycetidae</taxon>
        <taxon>Onygenales</taxon>
        <taxon>Onygenaceae</taxon>
        <taxon>Coccidioides</taxon>
    </lineage>
</organism>
<dbReference type="OMA" id="PWENPED"/>
<sequence>MKFFVYMIFKLFMVISVSSRRILRTESFEPSRLIPKNHIDDEQSKKIMHQFPITMEDLADIPHVSNQGPSQSGFPDLAHDSPLISDILSKTREVNIFASLTREFEYLSNQLENKSKNAIVLAPTNIAIENLSHKPWESTRHYVNFGEREAYVGKNGEERAADNLKTFVEAHIIPSKTWSEEKEASTLAGQKLIWRKDETGKSYIYPGHIGVKRIAGQVSNGEVWILDGVIEHPQPEIRNSAERKLTPTS</sequence>
<dbReference type="AlphaFoldDB" id="A0A0E1S385"/>
<dbReference type="EMBL" id="GG704914">
    <property type="protein sequence ID" value="EAS33289.1"/>
    <property type="molecule type" value="Genomic_DNA"/>
</dbReference>
<dbReference type="InterPro" id="IPR040200">
    <property type="entry name" value="Mug57-like"/>
</dbReference>
<proteinExistence type="predicted"/>
<dbReference type="RefSeq" id="XP_001244872.1">
    <property type="nucleotide sequence ID" value="XM_001244871.2"/>
</dbReference>
<dbReference type="FunCoup" id="A0A0E1S385">
    <property type="interactions" value="8"/>
</dbReference>